<proteinExistence type="predicted"/>
<protein>
    <submittedName>
        <fullName evidence="2">Uncharacterized protein</fullName>
    </submittedName>
</protein>
<sequence length="232" mass="25115">MSTTSSNSAAASPTPASKPVRRARQLPDAALALSELATTAAGKWQGAELPALLWLTKADFAAQATAFATACTAAGAAGDTRSPQAARLKALDKQLDSALAFVKNYLKEEFPDAKAYYAEFGIEKFNKGYRLSKDRTERTAALTKLLAALVKYKFDKKKYGTAFWQPLATEYASLVSASTEAAGSLSGKVSTKVQGEEKVRKALRALIHHLKANYPDSFEAKLREYGFQKESY</sequence>
<feature type="region of interest" description="Disordered" evidence="1">
    <location>
        <begin position="1"/>
        <end position="22"/>
    </location>
</feature>
<evidence type="ECO:0000256" key="1">
    <source>
        <dbReference type="SAM" id="MobiDB-lite"/>
    </source>
</evidence>
<evidence type="ECO:0000313" key="2">
    <source>
        <dbReference type="EMBL" id="MBG8556388.1"/>
    </source>
</evidence>
<dbReference type="Proteomes" id="UP000601099">
    <property type="component" value="Unassembled WGS sequence"/>
</dbReference>
<organism evidence="2 3">
    <name type="scientific">Hymenobacter guriensis</name>
    <dbReference type="NCBI Taxonomy" id="2793065"/>
    <lineage>
        <taxon>Bacteria</taxon>
        <taxon>Pseudomonadati</taxon>
        <taxon>Bacteroidota</taxon>
        <taxon>Cytophagia</taxon>
        <taxon>Cytophagales</taxon>
        <taxon>Hymenobacteraceae</taxon>
        <taxon>Hymenobacter</taxon>
    </lineage>
</organism>
<dbReference type="EMBL" id="JADWYK010000026">
    <property type="protein sequence ID" value="MBG8556388.1"/>
    <property type="molecule type" value="Genomic_DNA"/>
</dbReference>
<reference evidence="2 3" key="1">
    <citation type="submission" date="2020-11" db="EMBL/GenBank/DDBJ databases">
        <title>Hymenobacter sp.</title>
        <authorList>
            <person name="Kim M.K."/>
        </authorList>
    </citation>
    <scope>NUCLEOTIDE SEQUENCE [LARGE SCALE GENOMIC DNA]</scope>
    <source>
        <strain evidence="2 3">BT594</strain>
    </source>
</reference>
<keyword evidence="3" id="KW-1185">Reference proteome</keyword>
<gene>
    <name evidence="2" type="ORF">I5L79_22770</name>
</gene>
<evidence type="ECO:0000313" key="3">
    <source>
        <dbReference type="Proteomes" id="UP000601099"/>
    </source>
</evidence>
<comment type="caution">
    <text evidence="2">The sequence shown here is derived from an EMBL/GenBank/DDBJ whole genome shotgun (WGS) entry which is preliminary data.</text>
</comment>
<feature type="compositionally biased region" description="Low complexity" evidence="1">
    <location>
        <begin position="1"/>
        <end position="18"/>
    </location>
</feature>
<name>A0ABS0L8A7_9BACT</name>
<dbReference type="RefSeq" id="WP_196957406.1">
    <property type="nucleotide sequence ID" value="NZ_JADWYK010000026.1"/>
</dbReference>
<accession>A0ABS0L8A7</accession>